<dbReference type="PANTHER" id="PTHR46211:SF1">
    <property type="entry name" value="GLYCEROPHOSPHODIESTER PHOSPHODIESTERASE, CYTOPLASMIC"/>
    <property type="match status" value="1"/>
</dbReference>
<reference evidence="4" key="1">
    <citation type="submission" date="2014-07" db="EMBL/GenBank/DDBJ databases">
        <authorList>
            <person name="Monot Marc"/>
        </authorList>
    </citation>
    <scope>NUCLEOTIDE SEQUENCE</scope>
    <source>
        <strain evidence="4">7032989</strain>
        <strain evidence="2">7032994</strain>
    </source>
</reference>
<accession>A0A069AVM0</accession>
<dbReference type="Pfam" id="PF03009">
    <property type="entry name" value="GDPD"/>
    <property type="match status" value="1"/>
</dbReference>
<feature type="domain" description="GP-PDE" evidence="1">
    <location>
        <begin position="1"/>
        <end position="237"/>
    </location>
</feature>
<dbReference type="AlphaFoldDB" id="A0A069AVM0"/>
<evidence type="ECO:0000313" key="4">
    <source>
        <dbReference type="EMBL" id="CDT20451.1"/>
    </source>
</evidence>
<dbReference type="KEGG" id="pdf:CD630DERM_14020"/>
<sequence>MNIYAHRGFSGKYPENTILAFKKCLDMDIYGIELDVHRTKDGKIVVIHDEKVDRTFNGHGFVKDFTLRKLKTLNSSFEGYQSNKECKIPTLEEVLILISPTDLILNIELKTDKINYPNIEKDVLELILKYNMKNRVLISSFNSNSLKNFHKLDPSVKTGLLCYLPINNVVNFAKFLGNSYLHPPLVLVNESLIELCHKNLLGVNVYTVNEEDDILHCLKLNVDGIFTNYPDIASNLLHSKQYS</sequence>
<dbReference type="Gene3D" id="3.20.20.190">
    <property type="entry name" value="Phosphatidylinositol (PI) phosphodiesterase"/>
    <property type="match status" value="1"/>
</dbReference>
<dbReference type="EC" id="3.1.4.46" evidence="4"/>
<organism evidence="4">
    <name type="scientific">Clostridioides difficile</name>
    <name type="common">Peptoclostridium difficile</name>
    <dbReference type="NCBI Taxonomy" id="1496"/>
    <lineage>
        <taxon>Bacteria</taxon>
        <taxon>Bacillati</taxon>
        <taxon>Bacillota</taxon>
        <taxon>Clostridia</taxon>
        <taxon>Peptostreptococcales</taxon>
        <taxon>Peptostreptococcaceae</taxon>
        <taxon>Clostridioides</taxon>
    </lineage>
</organism>
<gene>
    <name evidence="4" type="primary">glpQ</name>
    <name evidence="4" type="ORF">BN1095_340134</name>
    <name evidence="3" type="ORF">BN1096_560323</name>
    <name evidence="2" type="ORF">BN1097_540325</name>
</gene>
<name>A0A069AVM0_CLODI</name>
<dbReference type="InterPro" id="IPR030395">
    <property type="entry name" value="GP_PDE_dom"/>
</dbReference>
<evidence type="ECO:0000259" key="1">
    <source>
        <dbReference type="PROSITE" id="PS51704"/>
    </source>
</evidence>
<dbReference type="SUPFAM" id="SSF51695">
    <property type="entry name" value="PLC-like phosphodiesterases"/>
    <property type="match status" value="1"/>
</dbReference>
<dbReference type="PROSITE" id="PS51704">
    <property type="entry name" value="GP_PDE"/>
    <property type="match status" value="1"/>
</dbReference>
<dbReference type="EMBL" id="LK933005">
    <property type="protein sequence ID" value="CDT20451.1"/>
    <property type="molecule type" value="Genomic_DNA"/>
</dbReference>
<dbReference type="PANTHER" id="PTHR46211">
    <property type="entry name" value="GLYCEROPHOSPHORYL DIESTER PHOSPHODIESTERASE"/>
    <property type="match status" value="1"/>
</dbReference>
<evidence type="ECO:0000313" key="3">
    <source>
        <dbReference type="EMBL" id="CDS86767.1"/>
    </source>
</evidence>
<dbReference type="EMBL" id="LK932509">
    <property type="protein sequence ID" value="CDS86767.1"/>
    <property type="molecule type" value="Genomic_DNA"/>
</dbReference>
<keyword evidence="4" id="KW-0378">Hydrolase</keyword>
<dbReference type="InterPro" id="IPR017946">
    <property type="entry name" value="PLC-like_Pdiesterase_TIM-brl"/>
</dbReference>
<dbReference type="EMBL" id="LK932392">
    <property type="protein sequence ID" value="CDS86292.1"/>
    <property type="molecule type" value="Genomic_DNA"/>
</dbReference>
<protein>
    <submittedName>
        <fullName evidence="4">Glycerophosphoryl diester phosphodiesterase</fullName>
        <ecNumber evidence="4">3.1.4.46</ecNumber>
    </submittedName>
</protein>
<evidence type="ECO:0000313" key="2">
    <source>
        <dbReference type="EMBL" id="CDS86292.1"/>
    </source>
</evidence>
<dbReference type="GO" id="GO:0008889">
    <property type="term" value="F:glycerophosphodiester phosphodiesterase activity"/>
    <property type="evidence" value="ECO:0007669"/>
    <property type="project" value="UniProtKB-EC"/>
</dbReference>
<dbReference type="GO" id="GO:0006629">
    <property type="term" value="P:lipid metabolic process"/>
    <property type="evidence" value="ECO:0007669"/>
    <property type="project" value="InterPro"/>
</dbReference>
<dbReference type="RefSeq" id="WP_011861199.1">
    <property type="nucleotide sequence ID" value="NZ_BBYB01000042.1"/>
</dbReference>
<dbReference type="CDD" id="cd08563">
    <property type="entry name" value="GDPD_TtGDE_like"/>
    <property type="match status" value="1"/>
</dbReference>
<proteinExistence type="predicted"/>